<dbReference type="PANTHER" id="PTHR11377">
    <property type="entry name" value="N-MYRISTOYL TRANSFERASE"/>
    <property type="match status" value="1"/>
</dbReference>
<feature type="compositionally biased region" description="Basic and acidic residues" evidence="6">
    <location>
        <begin position="1"/>
        <end position="24"/>
    </location>
</feature>
<dbReference type="GO" id="GO:0005737">
    <property type="term" value="C:cytoplasm"/>
    <property type="evidence" value="ECO:0007669"/>
    <property type="project" value="TreeGrafter"/>
</dbReference>
<evidence type="ECO:0000256" key="2">
    <source>
        <dbReference type="ARBA" id="ARBA00012923"/>
    </source>
</evidence>
<dbReference type="InterPro" id="IPR000903">
    <property type="entry name" value="NMT"/>
</dbReference>
<evidence type="ECO:0000256" key="4">
    <source>
        <dbReference type="ARBA" id="ARBA00023315"/>
    </source>
</evidence>
<dbReference type="Proteomes" id="UP000235965">
    <property type="component" value="Unassembled WGS sequence"/>
</dbReference>
<dbReference type="SUPFAM" id="SSF55729">
    <property type="entry name" value="Acyl-CoA N-acyltransferases (Nat)"/>
    <property type="match status" value="1"/>
</dbReference>
<gene>
    <name evidence="8" type="ORF">B7P43_G10114</name>
</gene>
<reference evidence="8 9" key="1">
    <citation type="submission" date="2017-12" db="EMBL/GenBank/DDBJ databases">
        <title>Hemimetabolous genomes reveal molecular basis of termite eusociality.</title>
        <authorList>
            <person name="Harrison M.C."/>
            <person name="Jongepier E."/>
            <person name="Robertson H.M."/>
            <person name="Arning N."/>
            <person name="Bitard-Feildel T."/>
            <person name="Chao H."/>
            <person name="Childers C.P."/>
            <person name="Dinh H."/>
            <person name="Doddapaneni H."/>
            <person name="Dugan S."/>
            <person name="Gowin J."/>
            <person name="Greiner C."/>
            <person name="Han Y."/>
            <person name="Hu H."/>
            <person name="Hughes D.S.T."/>
            <person name="Huylmans A.-K."/>
            <person name="Kemena C."/>
            <person name="Kremer L.P.M."/>
            <person name="Lee S.L."/>
            <person name="Lopez-Ezquerra A."/>
            <person name="Mallet L."/>
            <person name="Monroy-Kuhn J.M."/>
            <person name="Moser A."/>
            <person name="Murali S.C."/>
            <person name="Muzny D.M."/>
            <person name="Otani S."/>
            <person name="Piulachs M.-D."/>
            <person name="Poelchau M."/>
            <person name="Qu J."/>
            <person name="Schaub F."/>
            <person name="Wada-Katsumata A."/>
            <person name="Worley K.C."/>
            <person name="Xie Q."/>
            <person name="Ylla G."/>
            <person name="Poulsen M."/>
            <person name="Gibbs R.A."/>
            <person name="Schal C."/>
            <person name="Richards S."/>
            <person name="Belles X."/>
            <person name="Korb J."/>
            <person name="Bornberg-Bauer E."/>
        </authorList>
    </citation>
    <scope>NUCLEOTIDE SEQUENCE [LARGE SCALE GENOMIC DNA]</scope>
    <source>
        <tissue evidence="8">Whole body</tissue>
    </source>
</reference>
<dbReference type="EC" id="2.3.1.97" evidence="2"/>
<evidence type="ECO:0000313" key="8">
    <source>
        <dbReference type="EMBL" id="PNF32399.1"/>
    </source>
</evidence>
<dbReference type="Gene3D" id="3.40.630.170">
    <property type="match status" value="1"/>
</dbReference>
<dbReference type="EMBL" id="NEVH01010480">
    <property type="protein sequence ID" value="PNF32399.1"/>
    <property type="molecule type" value="Genomic_DNA"/>
</dbReference>
<proteinExistence type="inferred from homology"/>
<accession>A0A2J7QUY4</accession>
<protein>
    <recommendedName>
        <fullName evidence="2">glycylpeptide N-tetradecanoyltransferase</fullName>
        <ecNumber evidence="2">2.3.1.97</ecNumber>
    </recommendedName>
    <alternativeName>
        <fullName evidence="5">Myristoyl-CoA:protein N-myristoyltransferase</fullName>
    </alternativeName>
</protein>
<evidence type="ECO:0000256" key="6">
    <source>
        <dbReference type="SAM" id="MobiDB-lite"/>
    </source>
</evidence>
<evidence type="ECO:0000256" key="1">
    <source>
        <dbReference type="ARBA" id="ARBA00009469"/>
    </source>
</evidence>
<evidence type="ECO:0000259" key="7">
    <source>
        <dbReference type="Pfam" id="PF01233"/>
    </source>
</evidence>
<keyword evidence="3" id="KW-0808">Transferase</keyword>
<dbReference type="InterPro" id="IPR022676">
    <property type="entry name" value="NMT_N"/>
</dbReference>
<keyword evidence="9" id="KW-1185">Reference proteome</keyword>
<dbReference type="Pfam" id="PF01233">
    <property type="entry name" value="NMT"/>
    <property type="match status" value="1"/>
</dbReference>
<dbReference type="PANTHER" id="PTHR11377:SF5">
    <property type="entry name" value="GLYCYLPEPTIDE N-TETRADECANOYLTRANSFERASE"/>
    <property type="match status" value="1"/>
</dbReference>
<dbReference type="OrthoDB" id="60315at2759"/>
<evidence type="ECO:0000256" key="3">
    <source>
        <dbReference type="ARBA" id="ARBA00022679"/>
    </source>
</evidence>
<name>A0A2J7QUY4_9NEOP</name>
<comment type="caution">
    <text evidence="8">The sequence shown here is derived from an EMBL/GenBank/DDBJ whole genome shotgun (WGS) entry which is preliminary data.</text>
</comment>
<dbReference type="AlphaFoldDB" id="A0A2J7QUY4"/>
<sequence>MDDKAEVNENESHKGEVNEKEIKSKSAKKRNRRKKGHGGGDKMLDEAEIQAGCNISLQDIRKAVEVLSFQQKPAKTTEEALQKQYQFWNTQPVPKMDEKITCNEPIEPVKGTLEIRAEPYSLPVGFQWDTLNLDEPLVLKELYMLLNENYVEDDDSMFRFDYPPEFLKWALQPPGWRQDWHCGVRVIKNCRLVGFISAIPATLRIYNQ</sequence>
<feature type="domain" description="Glycylpeptide N-tetradecanoyltransferase N-terminal" evidence="7">
    <location>
        <begin position="105"/>
        <end position="207"/>
    </location>
</feature>
<dbReference type="GO" id="GO:0004379">
    <property type="term" value="F:glycylpeptide N-tetradecanoyltransferase activity"/>
    <property type="evidence" value="ECO:0007669"/>
    <property type="project" value="UniProtKB-EC"/>
</dbReference>
<dbReference type="InterPro" id="IPR016181">
    <property type="entry name" value="Acyl_CoA_acyltransferase"/>
</dbReference>
<feature type="compositionally biased region" description="Basic residues" evidence="6">
    <location>
        <begin position="25"/>
        <end position="37"/>
    </location>
</feature>
<organism evidence="8 9">
    <name type="scientific">Cryptotermes secundus</name>
    <dbReference type="NCBI Taxonomy" id="105785"/>
    <lineage>
        <taxon>Eukaryota</taxon>
        <taxon>Metazoa</taxon>
        <taxon>Ecdysozoa</taxon>
        <taxon>Arthropoda</taxon>
        <taxon>Hexapoda</taxon>
        <taxon>Insecta</taxon>
        <taxon>Pterygota</taxon>
        <taxon>Neoptera</taxon>
        <taxon>Polyneoptera</taxon>
        <taxon>Dictyoptera</taxon>
        <taxon>Blattodea</taxon>
        <taxon>Blattoidea</taxon>
        <taxon>Termitoidae</taxon>
        <taxon>Kalotermitidae</taxon>
        <taxon>Cryptotermitinae</taxon>
        <taxon>Cryptotermes</taxon>
    </lineage>
</organism>
<comment type="similarity">
    <text evidence="1">Belongs to the NMT family.</text>
</comment>
<evidence type="ECO:0000256" key="5">
    <source>
        <dbReference type="ARBA" id="ARBA00031242"/>
    </source>
</evidence>
<feature type="region of interest" description="Disordered" evidence="6">
    <location>
        <begin position="1"/>
        <end position="43"/>
    </location>
</feature>
<keyword evidence="4" id="KW-0012">Acyltransferase</keyword>
<evidence type="ECO:0000313" key="9">
    <source>
        <dbReference type="Proteomes" id="UP000235965"/>
    </source>
</evidence>